<keyword evidence="2" id="KW-1185">Reference proteome</keyword>
<organism evidence="1 2">
    <name type="scientific">Polyplax serrata</name>
    <name type="common">Common mouse louse</name>
    <dbReference type="NCBI Taxonomy" id="468196"/>
    <lineage>
        <taxon>Eukaryota</taxon>
        <taxon>Metazoa</taxon>
        <taxon>Ecdysozoa</taxon>
        <taxon>Arthropoda</taxon>
        <taxon>Hexapoda</taxon>
        <taxon>Insecta</taxon>
        <taxon>Pterygota</taxon>
        <taxon>Neoptera</taxon>
        <taxon>Paraneoptera</taxon>
        <taxon>Psocodea</taxon>
        <taxon>Troctomorpha</taxon>
        <taxon>Phthiraptera</taxon>
        <taxon>Anoplura</taxon>
        <taxon>Polyplacidae</taxon>
        <taxon>Polyplax</taxon>
    </lineage>
</organism>
<sequence>MCTVSPRPPIDMKIKCVDLQQCRNSETRLVATLPFDSTRQNPRQEKKKQTKRKFATIKEDVRGTTETEFLQVNFVRKLLRNSDAGTDGQVSRIRKKVTGETKIRPKASVRFSIPE</sequence>
<evidence type="ECO:0000313" key="2">
    <source>
        <dbReference type="Proteomes" id="UP001359485"/>
    </source>
</evidence>
<dbReference type="EMBL" id="JAWJWF010000002">
    <property type="protein sequence ID" value="KAK6637491.1"/>
    <property type="molecule type" value="Genomic_DNA"/>
</dbReference>
<accession>A0ABR1B7E7</accession>
<evidence type="ECO:0000313" key="1">
    <source>
        <dbReference type="EMBL" id="KAK6637491.1"/>
    </source>
</evidence>
<reference evidence="1 2" key="1">
    <citation type="submission" date="2023-09" db="EMBL/GenBank/DDBJ databases">
        <title>Genomes of two closely related lineages of the louse Polyplax serrata with different host specificities.</title>
        <authorList>
            <person name="Martinu J."/>
            <person name="Tarabai H."/>
            <person name="Stefka J."/>
            <person name="Hypsa V."/>
        </authorList>
    </citation>
    <scope>NUCLEOTIDE SEQUENCE [LARGE SCALE GENOMIC DNA]</scope>
    <source>
        <strain evidence="1">98ZLc_SE</strain>
    </source>
</reference>
<dbReference type="Proteomes" id="UP001359485">
    <property type="component" value="Unassembled WGS sequence"/>
</dbReference>
<comment type="caution">
    <text evidence="1">The sequence shown here is derived from an EMBL/GenBank/DDBJ whole genome shotgun (WGS) entry which is preliminary data.</text>
</comment>
<protein>
    <submittedName>
        <fullName evidence="1">Uncharacterized protein</fullName>
    </submittedName>
</protein>
<gene>
    <name evidence="1" type="ORF">RUM44_007911</name>
</gene>
<name>A0ABR1B7E7_POLSC</name>
<proteinExistence type="predicted"/>